<dbReference type="Pfam" id="PF10711">
    <property type="entry name" value="DUF2513"/>
    <property type="match status" value="1"/>
</dbReference>
<dbReference type="AlphaFoldDB" id="A0A5D3G159"/>
<dbReference type="InterPro" id="IPR019650">
    <property type="entry name" value="DUF2513"/>
</dbReference>
<organism evidence="1 2">
    <name type="scientific">Pseudomonas synxantha</name>
    <dbReference type="NCBI Taxonomy" id="47883"/>
    <lineage>
        <taxon>Bacteria</taxon>
        <taxon>Pseudomonadati</taxon>
        <taxon>Pseudomonadota</taxon>
        <taxon>Gammaproteobacteria</taxon>
        <taxon>Pseudomonadales</taxon>
        <taxon>Pseudomonadaceae</taxon>
        <taxon>Pseudomonas</taxon>
    </lineage>
</organism>
<proteinExistence type="predicted"/>
<reference evidence="1 2" key="1">
    <citation type="submission" date="2019-08" db="EMBL/GenBank/DDBJ databases">
        <title>Subclass B2 metallo-beta lactamase from Pseudomonas synxantha.</title>
        <authorList>
            <person name="Poirel L."/>
            <person name="Palmieri M."/>
            <person name="Masseron A."/>
            <person name="Perreten V."/>
            <person name="Nordman P."/>
        </authorList>
    </citation>
    <scope>NUCLEOTIDE SEQUENCE [LARGE SCALE GENOMIC DNA]</scope>
    <source>
        <strain evidence="1 2">MCP106</strain>
    </source>
</reference>
<protein>
    <submittedName>
        <fullName evidence="1">DUF2513 domain-containing protein</fullName>
    </submittedName>
</protein>
<evidence type="ECO:0000313" key="1">
    <source>
        <dbReference type="EMBL" id="TYK53986.1"/>
    </source>
</evidence>
<sequence length="125" mass="14116">MKLDKDLVREILLAIEASDQTPDSWIDLAIDSHSEDEVSYHVMLLHEAGLIVAQDLCSMSDFDWRPKRLTIRGHEFLDTVRDGEVWRRTKVGAEKAGVASIGFLLELGKAYGKQVLKERLGIQLP</sequence>
<dbReference type="RefSeq" id="WP_094988324.1">
    <property type="nucleotide sequence ID" value="NZ_VSRO01000026.1"/>
</dbReference>
<accession>A0A5D3G159</accession>
<dbReference type="Proteomes" id="UP000324029">
    <property type="component" value="Unassembled WGS sequence"/>
</dbReference>
<reference evidence="1 2" key="2">
    <citation type="submission" date="2019-08" db="EMBL/GenBank/DDBJ databases">
        <authorList>
            <person name="Brilhante M."/>
            <person name="Perreten V."/>
        </authorList>
    </citation>
    <scope>NUCLEOTIDE SEQUENCE [LARGE SCALE GENOMIC DNA]</scope>
    <source>
        <strain evidence="1 2">MCP106</strain>
    </source>
</reference>
<dbReference type="EMBL" id="VSRO01000026">
    <property type="protein sequence ID" value="TYK53986.1"/>
    <property type="molecule type" value="Genomic_DNA"/>
</dbReference>
<gene>
    <name evidence="1" type="ORF">FXO26_29930</name>
</gene>
<comment type="caution">
    <text evidence="1">The sequence shown here is derived from an EMBL/GenBank/DDBJ whole genome shotgun (WGS) entry which is preliminary data.</text>
</comment>
<evidence type="ECO:0000313" key="2">
    <source>
        <dbReference type="Proteomes" id="UP000324029"/>
    </source>
</evidence>
<name>A0A5D3G159_9PSED</name>